<accession>A0ABV6QBH8</accession>
<dbReference type="Pfam" id="PF13715">
    <property type="entry name" value="CarbopepD_reg_2"/>
    <property type="match status" value="1"/>
</dbReference>
<name>A0ABV6QBH8_9FLAO</name>
<reference evidence="2 3" key="1">
    <citation type="submission" date="2024-09" db="EMBL/GenBank/DDBJ databases">
        <authorList>
            <person name="Sun Q."/>
            <person name="Mori K."/>
        </authorList>
    </citation>
    <scope>NUCLEOTIDE SEQUENCE [LARGE SCALE GENOMIC DNA]</scope>
    <source>
        <strain evidence="2 3">NCAIM B.02481</strain>
    </source>
</reference>
<dbReference type="SUPFAM" id="SSF49464">
    <property type="entry name" value="Carboxypeptidase regulatory domain-like"/>
    <property type="match status" value="1"/>
</dbReference>
<evidence type="ECO:0000313" key="3">
    <source>
        <dbReference type="Proteomes" id="UP001589832"/>
    </source>
</evidence>
<dbReference type="Proteomes" id="UP001589832">
    <property type="component" value="Unassembled WGS sequence"/>
</dbReference>
<keyword evidence="1" id="KW-0732">Signal</keyword>
<keyword evidence="3" id="KW-1185">Reference proteome</keyword>
<feature type="chain" id="PRO_5045140589" evidence="1">
    <location>
        <begin position="19"/>
        <end position="305"/>
    </location>
</feature>
<evidence type="ECO:0000256" key="1">
    <source>
        <dbReference type="SAM" id="SignalP"/>
    </source>
</evidence>
<sequence>MKFLLLFIPFLIFPQARIAEGFALDKVTKKPIPYVNISIIDSQIGTSSNEDGSYSLQIKKEDLNKTVKLSSLGYKDTMFVVKSLLKLKALFLQSKVEQLDEVVISEKFEEEFLEINPIKKNEIVGGIGGMREHPYIFALYIPFDSLFSKTEYINKAKILLNKTSPLGGSQSMSSKFRFRMFAVGKDSLPENDLISKNIIVETTKKQRQVDIDLSELNLVFPREGVYVAIEWLYITTNAYKFSYTKKKSRKKYVETRYAPRISWIKRKGTTNNLAVYSSGTWYAMPIPSSKKNEYIVPAITLTLSN</sequence>
<dbReference type="InterPro" id="IPR008969">
    <property type="entry name" value="CarboxyPept-like_regulatory"/>
</dbReference>
<feature type="signal peptide" evidence="1">
    <location>
        <begin position="1"/>
        <end position="18"/>
    </location>
</feature>
<comment type="caution">
    <text evidence="2">The sequence shown here is derived from an EMBL/GenBank/DDBJ whole genome shotgun (WGS) entry which is preliminary data.</text>
</comment>
<dbReference type="EMBL" id="JBHLTQ010000005">
    <property type="protein sequence ID" value="MFC0605232.1"/>
    <property type="molecule type" value="Genomic_DNA"/>
</dbReference>
<protein>
    <submittedName>
        <fullName evidence="2">Carboxypeptidase-like regulatory domain-containing protein</fullName>
    </submittedName>
</protein>
<evidence type="ECO:0000313" key="2">
    <source>
        <dbReference type="EMBL" id="MFC0605232.1"/>
    </source>
</evidence>
<dbReference type="RefSeq" id="WP_386064218.1">
    <property type="nucleotide sequence ID" value="NZ_JBHLTQ010000005.1"/>
</dbReference>
<proteinExistence type="predicted"/>
<organism evidence="2 3">
    <name type="scientific">Winogradskyella pulchriflava</name>
    <dbReference type="NCBI Taxonomy" id="1110688"/>
    <lineage>
        <taxon>Bacteria</taxon>
        <taxon>Pseudomonadati</taxon>
        <taxon>Bacteroidota</taxon>
        <taxon>Flavobacteriia</taxon>
        <taxon>Flavobacteriales</taxon>
        <taxon>Flavobacteriaceae</taxon>
        <taxon>Winogradskyella</taxon>
    </lineage>
</organism>
<gene>
    <name evidence="2" type="ORF">ACFFGA_11745</name>
</gene>